<keyword evidence="1" id="KW-1133">Transmembrane helix</keyword>
<gene>
    <name evidence="2" type="ORF">EKH83_05720</name>
</gene>
<accession>A0A4V1KIM3</accession>
<organism evidence="2 3">
    <name type="scientific">Arcticibacter tournemirensis</name>
    <dbReference type="NCBI Taxonomy" id="699437"/>
    <lineage>
        <taxon>Bacteria</taxon>
        <taxon>Pseudomonadati</taxon>
        <taxon>Bacteroidota</taxon>
        <taxon>Sphingobacteriia</taxon>
        <taxon>Sphingobacteriales</taxon>
        <taxon>Sphingobacteriaceae</taxon>
        <taxon>Arcticibacter</taxon>
    </lineage>
</organism>
<dbReference type="Proteomes" id="UP000290848">
    <property type="component" value="Unassembled WGS sequence"/>
</dbReference>
<dbReference type="RefSeq" id="WP_128768438.1">
    <property type="nucleotide sequence ID" value="NZ_RXOC01000003.1"/>
</dbReference>
<proteinExistence type="predicted"/>
<feature type="transmembrane region" description="Helical" evidence="1">
    <location>
        <begin position="82"/>
        <end position="109"/>
    </location>
</feature>
<keyword evidence="1" id="KW-0472">Membrane</keyword>
<name>A0A4V1KIM3_9SPHI</name>
<dbReference type="AlphaFoldDB" id="A0A4V1KIM3"/>
<dbReference type="EMBL" id="RXOC01000003">
    <property type="protein sequence ID" value="RXF71192.1"/>
    <property type="molecule type" value="Genomic_DNA"/>
</dbReference>
<evidence type="ECO:0000313" key="2">
    <source>
        <dbReference type="EMBL" id="RXF71192.1"/>
    </source>
</evidence>
<feature type="transmembrane region" description="Helical" evidence="1">
    <location>
        <begin position="6"/>
        <end position="32"/>
    </location>
</feature>
<evidence type="ECO:0000313" key="3">
    <source>
        <dbReference type="Proteomes" id="UP000290848"/>
    </source>
</evidence>
<sequence>MLTRLISLSCLILQFFLPWWIIGPVAFLFAAWMAKSPSHAFKTGFNAIFIMWLIIALIKTLPNDNILANRVGQMLMLPDWSLNWIIVILLTAVAGGLVAGIAGFAGYFWRFIFPKNR</sequence>
<reference evidence="2 3" key="1">
    <citation type="submission" date="2018-12" db="EMBL/GenBank/DDBJ databases">
        <title>The Draft Genome Sequence of the Soil Bacterium Pedobacter tournemirensis R1.</title>
        <authorList>
            <person name="He J."/>
        </authorList>
    </citation>
    <scope>NUCLEOTIDE SEQUENCE [LARGE SCALE GENOMIC DNA]</scope>
    <source>
        <strain evidence="2 3">R1</strain>
    </source>
</reference>
<feature type="transmembrane region" description="Helical" evidence="1">
    <location>
        <begin position="44"/>
        <end position="62"/>
    </location>
</feature>
<evidence type="ECO:0000256" key="1">
    <source>
        <dbReference type="SAM" id="Phobius"/>
    </source>
</evidence>
<keyword evidence="1" id="KW-0812">Transmembrane</keyword>
<protein>
    <submittedName>
        <fullName evidence="2">Uncharacterized protein</fullName>
    </submittedName>
</protein>
<comment type="caution">
    <text evidence="2">The sequence shown here is derived from an EMBL/GenBank/DDBJ whole genome shotgun (WGS) entry which is preliminary data.</text>
</comment>